<organism evidence="7 8">
    <name type="scientific">Actibacterium mucosum KCTC 23349</name>
    <dbReference type="NCBI Taxonomy" id="1454373"/>
    <lineage>
        <taxon>Bacteria</taxon>
        <taxon>Pseudomonadati</taxon>
        <taxon>Pseudomonadota</taxon>
        <taxon>Alphaproteobacteria</taxon>
        <taxon>Rhodobacterales</taxon>
        <taxon>Roseobacteraceae</taxon>
        <taxon>Actibacterium</taxon>
    </lineage>
</organism>
<comment type="subcellular location">
    <subcellularLocation>
        <location evidence="1">Membrane</location>
    </subcellularLocation>
</comment>
<keyword evidence="8" id="KW-1185">Reference proteome</keyword>
<dbReference type="Proteomes" id="UP000026249">
    <property type="component" value="Unassembled WGS sequence"/>
</dbReference>
<dbReference type="PANTHER" id="PTHR34001">
    <property type="entry name" value="BLL7405 PROTEIN"/>
    <property type="match status" value="1"/>
</dbReference>
<evidence type="ECO:0000256" key="4">
    <source>
        <dbReference type="ARBA" id="ARBA00038306"/>
    </source>
</evidence>
<gene>
    <name evidence="7" type="ORF">ACMU_06810</name>
</gene>
<keyword evidence="3" id="KW-0472">Membrane</keyword>
<dbReference type="PANTHER" id="PTHR34001:SF3">
    <property type="entry name" value="BLL7405 PROTEIN"/>
    <property type="match status" value="1"/>
</dbReference>
<feature type="signal peptide" evidence="5">
    <location>
        <begin position="1"/>
        <end position="20"/>
    </location>
</feature>
<accession>A0A037ZKL6</accession>
<dbReference type="AlphaFoldDB" id="A0A037ZKL6"/>
<feature type="chain" id="PRO_5001559589" description="Outer membrane protein beta-barrel domain-containing protein" evidence="5">
    <location>
        <begin position="21"/>
        <end position="194"/>
    </location>
</feature>
<comment type="similarity">
    <text evidence="4">Belongs to the Omp25/RopB family.</text>
</comment>
<evidence type="ECO:0000259" key="6">
    <source>
        <dbReference type="Pfam" id="PF13505"/>
    </source>
</evidence>
<dbReference type="RefSeq" id="WP_035256863.1">
    <property type="nucleotide sequence ID" value="NZ_JFKE01000002.1"/>
</dbReference>
<evidence type="ECO:0000256" key="5">
    <source>
        <dbReference type="SAM" id="SignalP"/>
    </source>
</evidence>
<reference evidence="7 8" key="1">
    <citation type="submission" date="2014-03" db="EMBL/GenBank/DDBJ databases">
        <title>Draft Genome Sequence of Actibacterium mucosum KCTC 23349, a Marine Alphaproteobacterium with Complex Ionic Requirements Isolated from Mediterranean Seawater at Malvarrosa Beach, Valencia, Spain.</title>
        <authorList>
            <person name="Arahal D.R."/>
            <person name="Shao Z."/>
            <person name="Lai Q."/>
            <person name="Pujalte M.J."/>
        </authorList>
    </citation>
    <scope>NUCLEOTIDE SEQUENCE [LARGE SCALE GENOMIC DNA]</scope>
    <source>
        <strain evidence="7 8">KCTC 23349</strain>
    </source>
</reference>
<name>A0A037ZKL6_9RHOB</name>
<evidence type="ECO:0000256" key="2">
    <source>
        <dbReference type="ARBA" id="ARBA00022729"/>
    </source>
</evidence>
<dbReference type="SUPFAM" id="SSF56925">
    <property type="entry name" value="OMPA-like"/>
    <property type="match status" value="1"/>
</dbReference>
<evidence type="ECO:0000256" key="3">
    <source>
        <dbReference type="ARBA" id="ARBA00023136"/>
    </source>
</evidence>
<dbReference type="STRING" id="1454373.ACMU_06810"/>
<dbReference type="OrthoDB" id="268975at2"/>
<dbReference type="Pfam" id="PF13505">
    <property type="entry name" value="OMP_b-brl"/>
    <property type="match status" value="1"/>
</dbReference>
<dbReference type="Gene3D" id="2.40.160.20">
    <property type="match status" value="1"/>
</dbReference>
<feature type="domain" description="Outer membrane protein beta-barrel" evidence="6">
    <location>
        <begin position="7"/>
        <end position="194"/>
    </location>
</feature>
<dbReference type="GO" id="GO:0016020">
    <property type="term" value="C:membrane"/>
    <property type="evidence" value="ECO:0007669"/>
    <property type="project" value="UniProtKB-SubCell"/>
</dbReference>
<protein>
    <recommendedName>
        <fullName evidence="6">Outer membrane protein beta-barrel domain-containing protein</fullName>
    </recommendedName>
</protein>
<keyword evidence="2 5" id="KW-0732">Signal</keyword>
<dbReference type="InterPro" id="IPR011250">
    <property type="entry name" value="OMP/PagP_B-barrel"/>
</dbReference>
<sequence length="194" mass="19603">MKRTTTLAALVSLAAAPAFAGSNKAPSVEPAVTQAVPIATGADWTGGYVGAQLGYGDVDTDNGGGANGDGFIGGLHAGYDIDLGDWVIGGEFDVDSTDINLSAGGGDIDSVARLKLRAGYDLGPTLVYGTVGAAFAEADLGSDTGFAVGAGVERRITDAMSIGGEVLYHQFDNYNGSGIDVNATTATARVKFRF</sequence>
<evidence type="ECO:0000256" key="1">
    <source>
        <dbReference type="ARBA" id="ARBA00004370"/>
    </source>
</evidence>
<proteinExistence type="inferred from homology"/>
<dbReference type="InterPro" id="IPR051692">
    <property type="entry name" value="OMP-like"/>
</dbReference>
<evidence type="ECO:0000313" key="8">
    <source>
        <dbReference type="Proteomes" id="UP000026249"/>
    </source>
</evidence>
<comment type="caution">
    <text evidence="7">The sequence shown here is derived from an EMBL/GenBank/DDBJ whole genome shotgun (WGS) entry which is preliminary data.</text>
</comment>
<evidence type="ECO:0000313" key="7">
    <source>
        <dbReference type="EMBL" id="KAJ56648.1"/>
    </source>
</evidence>
<dbReference type="EMBL" id="JFKE01000002">
    <property type="protein sequence ID" value="KAJ56648.1"/>
    <property type="molecule type" value="Genomic_DNA"/>
</dbReference>
<dbReference type="InterPro" id="IPR027385">
    <property type="entry name" value="Beta-barrel_OMP"/>
</dbReference>